<dbReference type="Proteomes" id="UP000008792">
    <property type="component" value="Unassembled WGS sequence"/>
</dbReference>
<gene>
    <name evidence="2" type="primary">Dvir\GJ26950</name>
    <name evidence="2" type="ORF">Dvir_GJ26950</name>
</gene>
<organism evidence="2 3">
    <name type="scientific">Drosophila virilis</name>
    <name type="common">Fruit fly</name>
    <dbReference type="NCBI Taxonomy" id="7244"/>
    <lineage>
        <taxon>Eukaryota</taxon>
        <taxon>Metazoa</taxon>
        <taxon>Ecdysozoa</taxon>
        <taxon>Arthropoda</taxon>
        <taxon>Hexapoda</taxon>
        <taxon>Insecta</taxon>
        <taxon>Pterygota</taxon>
        <taxon>Neoptera</taxon>
        <taxon>Endopterygota</taxon>
        <taxon>Diptera</taxon>
        <taxon>Brachycera</taxon>
        <taxon>Muscomorpha</taxon>
        <taxon>Ephydroidea</taxon>
        <taxon>Drosophilidae</taxon>
        <taxon>Drosophila</taxon>
    </lineage>
</organism>
<evidence type="ECO:0000256" key="1">
    <source>
        <dbReference type="SAM" id="MobiDB-lite"/>
    </source>
</evidence>
<accession>A0A0Q9W577</accession>
<sequence length="164" mass="18578">MSGQKSRGQTNAAMQILARIKRQRTHIPPDQATSRPGDRSTCPSVLVAFFGQHVMERQPQSHFTGSDVCGQMKGRTNGRAQFRQRQTEMNMPMVAKMARAQCQMKNDQNEFGIANCGNESVNYQDRYKSYINDPWQQTINFYTNVIHQLSTSTGEISNIAETDI</sequence>
<feature type="region of interest" description="Disordered" evidence="1">
    <location>
        <begin position="20"/>
        <end position="40"/>
    </location>
</feature>
<dbReference type="OrthoDB" id="10600599at2759"/>
<reference evidence="2 3" key="1">
    <citation type="journal article" date="2007" name="Nature">
        <title>Evolution of genes and genomes on the Drosophila phylogeny.</title>
        <authorList>
            <consortium name="Drosophila 12 Genomes Consortium"/>
            <person name="Clark A.G."/>
            <person name="Eisen M.B."/>
            <person name="Smith D.R."/>
            <person name="Bergman C.M."/>
            <person name="Oliver B."/>
            <person name="Markow T.A."/>
            <person name="Kaufman T.C."/>
            <person name="Kellis M."/>
            <person name="Gelbart W."/>
            <person name="Iyer V.N."/>
            <person name="Pollard D.A."/>
            <person name="Sackton T.B."/>
            <person name="Larracuente A.M."/>
            <person name="Singh N.D."/>
            <person name="Abad J.P."/>
            <person name="Abt D.N."/>
            <person name="Adryan B."/>
            <person name="Aguade M."/>
            <person name="Akashi H."/>
            <person name="Anderson W.W."/>
            <person name="Aquadro C.F."/>
            <person name="Ardell D.H."/>
            <person name="Arguello R."/>
            <person name="Artieri C.G."/>
            <person name="Barbash D.A."/>
            <person name="Barker D."/>
            <person name="Barsanti P."/>
            <person name="Batterham P."/>
            <person name="Batzoglou S."/>
            <person name="Begun D."/>
            <person name="Bhutkar A."/>
            <person name="Blanco E."/>
            <person name="Bosak S.A."/>
            <person name="Bradley R.K."/>
            <person name="Brand A.D."/>
            <person name="Brent M.R."/>
            <person name="Brooks A.N."/>
            <person name="Brown R.H."/>
            <person name="Butlin R.K."/>
            <person name="Caggese C."/>
            <person name="Calvi B.R."/>
            <person name="Bernardo de Carvalho A."/>
            <person name="Caspi A."/>
            <person name="Castrezana S."/>
            <person name="Celniker S.E."/>
            <person name="Chang J.L."/>
            <person name="Chapple C."/>
            <person name="Chatterji S."/>
            <person name="Chinwalla A."/>
            <person name="Civetta A."/>
            <person name="Clifton S.W."/>
            <person name="Comeron J.M."/>
            <person name="Costello J.C."/>
            <person name="Coyne J.A."/>
            <person name="Daub J."/>
            <person name="David R.G."/>
            <person name="Delcher A.L."/>
            <person name="Delehaunty K."/>
            <person name="Do C.B."/>
            <person name="Ebling H."/>
            <person name="Edwards K."/>
            <person name="Eickbush T."/>
            <person name="Evans J.D."/>
            <person name="Filipski A."/>
            <person name="Findeiss S."/>
            <person name="Freyhult E."/>
            <person name="Fulton L."/>
            <person name="Fulton R."/>
            <person name="Garcia A.C."/>
            <person name="Gardiner A."/>
            <person name="Garfield D.A."/>
            <person name="Garvin B.E."/>
            <person name="Gibson G."/>
            <person name="Gilbert D."/>
            <person name="Gnerre S."/>
            <person name="Godfrey J."/>
            <person name="Good R."/>
            <person name="Gotea V."/>
            <person name="Gravely B."/>
            <person name="Greenberg A.J."/>
            <person name="Griffiths-Jones S."/>
            <person name="Gross S."/>
            <person name="Guigo R."/>
            <person name="Gustafson E.A."/>
            <person name="Haerty W."/>
            <person name="Hahn M.W."/>
            <person name="Halligan D.L."/>
            <person name="Halpern A.L."/>
            <person name="Halter G.M."/>
            <person name="Han M.V."/>
            <person name="Heger A."/>
            <person name="Hillier L."/>
            <person name="Hinrichs A.S."/>
            <person name="Holmes I."/>
            <person name="Hoskins R.A."/>
            <person name="Hubisz M.J."/>
            <person name="Hultmark D."/>
            <person name="Huntley M.A."/>
            <person name="Jaffe D.B."/>
            <person name="Jagadeeshan S."/>
            <person name="Jeck W.R."/>
            <person name="Johnson J."/>
            <person name="Jones C.D."/>
            <person name="Jordan W.C."/>
            <person name="Karpen G.H."/>
            <person name="Kataoka E."/>
            <person name="Keightley P.D."/>
            <person name="Kheradpour P."/>
            <person name="Kirkness E.F."/>
            <person name="Koerich L.B."/>
            <person name="Kristiansen K."/>
            <person name="Kudrna D."/>
            <person name="Kulathinal R.J."/>
            <person name="Kumar S."/>
            <person name="Kwok R."/>
            <person name="Lander E."/>
            <person name="Langley C.H."/>
            <person name="Lapoint R."/>
            <person name="Lazzaro B.P."/>
            <person name="Lee S.J."/>
            <person name="Levesque L."/>
            <person name="Li R."/>
            <person name="Lin C.F."/>
            <person name="Lin M.F."/>
            <person name="Lindblad-Toh K."/>
            <person name="Llopart A."/>
            <person name="Long M."/>
            <person name="Low L."/>
            <person name="Lozovsky E."/>
            <person name="Lu J."/>
            <person name="Luo M."/>
            <person name="Machado C.A."/>
            <person name="Makalowski W."/>
            <person name="Marzo M."/>
            <person name="Matsuda M."/>
            <person name="Matzkin L."/>
            <person name="McAllister B."/>
            <person name="McBride C.S."/>
            <person name="McKernan B."/>
            <person name="McKernan K."/>
            <person name="Mendez-Lago M."/>
            <person name="Minx P."/>
            <person name="Mollenhauer M.U."/>
            <person name="Montooth K."/>
            <person name="Mount S.M."/>
            <person name="Mu X."/>
            <person name="Myers E."/>
            <person name="Negre B."/>
            <person name="Newfeld S."/>
            <person name="Nielsen R."/>
            <person name="Noor M.A."/>
            <person name="O'Grady P."/>
            <person name="Pachter L."/>
            <person name="Papaceit M."/>
            <person name="Parisi M.J."/>
            <person name="Parisi M."/>
            <person name="Parts L."/>
            <person name="Pedersen J.S."/>
            <person name="Pesole G."/>
            <person name="Phillippy A.M."/>
            <person name="Ponting C.P."/>
            <person name="Pop M."/>
            <person name="Porcelli D."/>
            <person name="Powell J.R."/>
            <person name="Prohaska S."/>
            <person name="Pruitt K."/>
            <person name="Puig M."/>
            <person name="Quesneville H."/>
            <person name="Ram K.R."/>
            <person name="Rand D."/>
            <person name="Rasmussen M.D."/>
            <person name="Reed L.K."/>
            <person name="Reenan R."/>
            <person name="Reily A."/>
            <person name="Remington K.A."/>
            <person name="Rieger T.T."/>
            <person name="Ritchie M.G."/>
            <person name="Robin C."/>
            <person name="Rogers Y.H."/>
            <person name="Rohde C."/>
            <person name="Rozas J."/>
            <person name="Rubenfield M.J."/>
            <person name="Ruiz A."/>
            <person name="Russo S."/>
            <person name="Salzberg S.L."/>
            <person name="Sanchez-Gracia A."/>
            <person name="Saranga D.J."/>
            <person name="Sato H."/>
            <person name="Schaeffer S.W."/>
            <person name="Schatz M.C."/>
            <person name="Schlenke T."/>
            <person name="Schwartz R."/>
            <person name="Segarra C."/>
            <person name="Singh R.S."/>
            <person name="Sirot L."/>
            <person name="Sirota M."/>
            <person name="Sisneros N.B."/>
            <person name="Smith C.D."/>
            <person name="Smith T.F."/>
            <person name="Spieth J."/>
            <person name="Stage D.E."/>
            <person name="Stark A."/>
            <person name="Stephan W."/>
            <person name="Strausberg R.L."/>
            <person name="Strempel S."/>
            <person name="Sturgill D."/>
            <person name="Sutton G."/>
            <person name="Sutton G.G."/>
            <person name="Tao W."/>
            <person name="Teichmann S."/>
            <person name="Tobari Y.N."/>
            <person name="Tomimura Y."/>
            <person name="Tsolas J.M."/>
            <person name="Valente V.L."/>
            <person name="Venter E."/>
            <person name="Venter J.C."/>
            <person name="Vicario S."/>
            <person name="Vieira F.G."/>
            <person name="Vilella A.J."/>
            <person name="Villasante A."/>
            <person name="Walenz B."/>
            <person name="Wang J."/>
            <person name="Wasserman M."/>
            <person name="Watts T."/>
            <person name="Wilson D."/>
            <person name="Wilson R.K."/>
            <person name="Wing R.A."/>
            <person name="Wolfner M.F."/>
            <person name="Wong A."/>
            <person name="Wong G.K."/>
            <person name="Wu C.I."/>
            <person name="Wu G."/>
            <person name="Yamamoto D."/>
            <person name="Yang H.P."/>
            <person name="Yang S.P."/>
            <person name="Yorke J.A."/>
            <person name="Yoshida K."/>
            <person name="Zdobnov E."/>
            <person name="Zhang P."/>
            <person name="Zhang Y."/>
            <person name="Zimin A.V."/>
            <person name="Baldwin J."/>
            <person name="Abdouelleil A."/>
            <person name="Abdulkadir J."/>
            <person name="Abebe A."/>
            <person name="Abera B."/>
            <person name="Abreu J."/>
            <person name="Acer S.C."/>
            <person name="Aftuck L."/>
            <person name="Alexander A."/>
            <person name="An P."/>
            <person name="Anderson E."/>
            <person name="Anderson S."/>
            <person name="Arachi H."/>
            <person name="Azer M."/>
            <person name="Bachantsang P."/>
            <person name="Barry A."/>
            <person name="Bayul T."/>
            <person name="Berlin A."/>
            <person name="Bessette D."/>
            <person name="Bloom T."/>
            <person name="Blye J."/>
            <person name="Boguslavskiy L."/>
            <person name="Bonnet C."/>
            <person name="Boukhgalter B."/>
            <person name="Bourzgui I."/>
            <person name="Brown A."/>
            <person name="Cahill P."/>
            <person name="Channer S."/>
            <person name="Cheshatsang Y."/>
            <person name="Chuda L."/>
            <person name="Citroen M."/>
            <person name="Collymore A."/>
            <person name="Cooke P."/>
            <person name="Costello M."/>
            <person name="D'Aco K."/>
            <person name="Daza R."/>
            <person name="De Haan G."/>
            <person name="DeGray S."/>
            <person name="DeMaso C."/>
            <person name="Dhargay N."/>
            <person name="Dooley K."/>
            <person name="Dooley E."/>
            <person name="Doricent M."/>
            <person name="Dorje P."/>
            <person name="Dorjee K."/>
            <person name="Dupes A."/>
            <person name="Elong R."/>
            <person name="Falk J."/>
            <person name="Farina A."/>
            <person name="Faro S."/>
            <person name="Ferguson D."/>
            <person name="Fisher S."/>
            <person name="Foley C.D."/>
            <person name="Franke A."/>
            <person name="Friedrich D."/>
            <person name="Gadbois L."/>
            <person name="Gearin G."/>
            <person name="Gearin C.R."/>
            <person name="Giannoukos G."/>
            <person name="Goode T."/>
            <person name="Graham J."/>
            <person name="Grandbois E."/>
            <person name="Grewal S."/>
            <person name="Gyaltsen K."/>
            <person name="Hafez N."/>
            <person name="Hagos B."/>
            <person name="Hall J."/>
            <person name="Henson C."/>
            <person name="Hollinger A."/>
            <person name="Honan T."/>
            <person name="Huard M.D."/>
            <person name="Hughes L."/>
            <person name="Hurhula B."/>
            <person name="Husby M.E."/>
            <person name="Kamat A."/>
            <person name="Kanga B."/>
            <person name="Kashin S."/>
            <person name="Khazanovich D."/>
            <person name="Kisner P."/>
            <person name="Lance K."/>
            <person name="Lara M."/>
            <person name="Lee W."/>
            <person name="Lennon N."/>
            <person name="Letendre F."/>
            <person name="LeVine R."/>
            <person name="Lipovsky A."/>
            <person name="Liu X."/>
            <person name="Liu J."/>
            <person name="Liu S."/>
            <person name="Lokyitsang T."/>
            <person name="Lokyitsang Y."/>
            <person name="Lubonja R."/>
            <person name="Lui A."/>
            <person name="MacDonald P."/>
            <person name="Magnisalis V."/>
            <person name="Maru K."/>
            <person name="Matthews C."/>
            <person name="McCusker W."/>
            <person name="McDonough S."/>
            <person name="Mehta T."/>
            <person name="Meldrim J."/>
            <person name="Meneus L."/>
            <person name="Mihai O."/>
            <person name="Mihalev A."/>
            <person name="Mihova T."/>
            <person name="Mittelman R."/>
            <person name="Mlenga V."/>
            <person name="Montmayeur A."/>
            <person name="Mulrain L."/>
            <person name="Navidi A."/>
            <person name="Naylor J."/>
            <person name="Negash T."/>
            <person name="Nguyen T."/>
            <person name="Nguyen N."/>
            <person name="Nicol R."/>
            <person name="Norbu C."/>
            <person name="Norbu N."/>
            <person name="Novod N."/>
            <person name="O'Neill B."/>
            <person name="Osman S."/>
            <person name="Markiewicz E."/>
            <person name="Oyono O.L."/>
            <person name="Patti C."/>
            <person name="Phunkhang P."/>
            <person name="Pierre F."/>
            <person name="Priest M."/>
            <person name="Raghuraman S."/>
            <person name="Rege F."/>
            <person name="Reyes R."/>
            <person name="Rise C."/>
            <person name="Rogov P."/>
            <person name="Ross K."/>
            <person name="Ryan E."/>
            <person name="Settipalli S."/>
            <person name="Shea T."/>
            <person name="Sherpa N."/>
            <person name="Shi L."/>
            <person name="Shih D."/>
            <person name="Sparrow T."/>
            <person name="Spaulding J."/>
            <person name="Stalker J."/>
            <person name="Stange-Thomann N."/>
            <person name="Stavropoulos S."/>
            <person name="Stone C."/>
            <person name="Strader C."/>
            <person name="Tesfaye S."/>
            <person name="Thomson T."/>
            <person name="Thoulutsang Y."/>
            <person name="Thoulutsang D."/>
            <person name="Topham K."/>
            <person name="Topping I."/>
            <person name="Tsamla T."/>
            <person name="Vassiliev H."/>
            <person name="Vo A."/>
            <person name="Wangchuk T."/>
            <person name="Wangdi T."/>
            <person name="Weiand M."/>
            <person name="Wilkinson J."/>
            <person name="Wilson A."/>
            <person name="Yadav S."/>
            <person name="Young G."/>
            <person name="Yu Q."/>
            <person name="Zembek L."/>
            <person name="Zhong D."/>
            <person name="Zimmer A."/>
            <person name="Zwirko Z."/>
            <person name="Jaffe D.B."/>
            <person name="Alvarez P."/>
            <person name="Brockman W."/>
            <person name="Butler J."/>
            <person name="Chin C."/>
            <person name="Gnerre S."/>
            <person name="Grabherr M."/>
            <person name="Kleber M."/>
            <person name="Mauceli E."/>
            <person name="MacCallum I."/>
        </authorList>
    </citation>
    <scope>NUCLEOTIDE SEQUENCE [LARGE SCALE GENOMIC DNA]</scope>
    <source>
        <strain evidence="3">Tucson 15010-1051.87</strain>
    </source>
</reference>
<protein>
    <submittedName>
        <fullName evidence="2">Uncharacterized protein, isoform B</fullName>
    </submittedName>
</protein>
<dbReference type="AlphaFoldDB" id="A0A0Q9W577"/>
<keyword evidence="3" id="KW-1185">Reference proteome</keyword>
<evidence type="ECO:0000313" key="2">
    <source>
        <dbReference type="EMBL" id="KRF80120.1"/>
    </source>
</evidence>
<name>A0A0Q9W577_DROVI</name>
<dbReference type="InParanoid" id="A0A0Q9W577"/>
<evidence type="ECO:0000313" key="3">
    <source>
        <dbReference type="Proteomes" id="UP000008792"/>
    </source>
</evidence>
<proteinExistence type="predicted"/>
<dbReference type="EMBL" id="CH940648">
    <property type="protein sequence ID" value="KRF80120.1"/>
    <property type="molecule type" value="Genomic_DNA"/>
</dbReference>